<proteinExistence type="predicted"/>
<dbReference type="EMBL" id="OIVN01005323">
    <property type="protein sequence ID" value="SPD21913.1"/>
    <property type="molecule type" value="Genomic_DNA"/>
</dbReference>
<accession>A0A2N9ICW0</accession>
<feature type="transmembrane region" description="Helical" evidence="1">
    <location>
        <begin position="70"/>
        <end position="94"/>
    </location>
</feature>
<reference evidence="2" key="1">
    <citation type="submission" date="2018-02" db="EMBL/GenBank/DDBJ databases">
        <authorList>
            <person name="Cohen D.B."/>
            <person name="Kent A.D."/>
        </authorList>
    </citation>
    <scope>NUCLEOTIDE SEQUENCE</scope>
</reference>
<keyword evidence="1" id="KW-0472">Membrane</keyword>
<gene>
    <name evidence="2" type="ORF">FSB_LOCUS49795</name>
</gene>
<name>A0A2N9ICW0_FAGSY</name>
<dbReference type="AlphaFoldDB" id="A0A2N9ICW0"/>
<evidence type="ECO:0000256" key="1">
    <source>
        <dbReference type="SAM" id="Phobius"/>
    </source>
</evidence>
<organism evidence="2">
    <name type="scientific">Fagus sylvatica</name>
    <name type="common">Beechnut</name>
    <dbReference type="NCBI Taxonomy" id="28930"/>
    <lineage>
        <taxon>Eukaryota</taxon>
        <taxon>Viridiplantae</taxon>
        <taxon>Streptophyta</taxon>
        <taxon>Embryophyta</taxon>
        <taxon>Tracheophyta</taxon>
        <taxon>Spermatophyta</taxon>
        <taxon>Magnoliopsida</taxon>
        <taxon>eudicotyledons</taxon>
        <taxon>Gunneridae</taxon>
        <taxon>Pentapetalae</taxon>
        <taxon>rosids</taxon>
        <taxon>fabids</taxon>
        <taxon>Fagales</taxon>
        <taxon>Fagaceae</taxon>
        <taxon>Fagus</taxon>
    </lineage>
</organism>
<protein>
    <submittedName>
        <fullName evidence="2">Uncharacterized protein</fullName>
    </submittedName>
</protein>
<sequence>MCLAVVPSQWSHGLSISFAISFAVVPGLRNKLRGVVLGGDLADRIWLAVVSNSRWALRWSRWARNLADRIWWVGGDLVGFAGFTMGCGWLLWVVGLPWSVMGWG</sequence>
<keyword evidence="1" id="KW-0812">Transmembrane</keyword>
<keyword evidence="1" id="KW-1133">Transmembrane helix</keyword>
<evidence type="ECO:0000313" key="2">
    <source>
        <dbReference type="EMBL" id="SPD21913.1"/>
    </source>
</evidence>